<protein>
    <submittedName>
        <fullName evidence="1">Uncharacterized protein</fullName>
    </submittedName>
</protein>
<gene>
    <name evidence="1" type="ORF">DFH08DRAFT_647798</name>
</gene>
<dbReference type="EMBL" id="JARIHO010000110">
    <property type="protein sequence ID" value="KAJ7302886.1"/>
    <property type="molecule type" value="Genomic_DNA"/>
</dbReference>
<evidence type="ECO:0000313" key="1">
    <source>
        <dbReference type="EMBL" id="KAJ7302886.1"/>
    </source>
</evidence>
<proteinExistence type="predicted"/>
<reference evidence="1" key="1">
    <citation type="submission" date="2023-03" db="EMBL/GenBank/DDBJ databases">
        <title>Massive genome expansion in bonnet fungi (Mycena s.s.) driven by repeated elements and novel gene families across ecological guilds.</title>
        <authorList>
            <consortium name="Lawrence Berkeley National Laboratory"/>
            <person name="Harder C.B."/>
            <person name="Miyauchi S."/>
            <person name="Viragh M."/>
            <person name="Kuo A."/>
            <person name="Thoen E."/>
            <person name="Andreopoulos B."/>
            <person name="Lu D."/>
            <person name="Skrede I."/>
            <person name="Drula E."/>
            <person name="Henrissat B."/>
            <person name="Morin E."/>
            <person name="Kohler A."/>
            <person name="Barry K."/>
            <person name="LaButti K."/>
            <person name="Morin E."/>
            <person name="Salamov A."/>
            <person name="Lipzen A."/>
            <person name="Mereny Z."/>
            <person name="Hegedus B."/>
            <person name="Baldrian P."/>
            <person name="Stursova M."/>
            <person name="Weitz H."/>
            <person name="Taylor A."/>
            <person name="Grigoriev I.V."/>
            <person name="Nagy L.G."/>
            <person name="Martin F."/>
            <person name="Kauserud H."/>
        </authorList>
    </citation>
    <scope>NUCLEOTIDE SEQUENCE</scope>
    <source>
        <strain evidence="1">CBHHK002</strain>
    </source>
</reference>
<dbReference type="AlphaFoldDB" id="A0AAD6Z1L4"/>
<feature type="non-terminal residue" evidence="1">
    <location>
        <position position="250"/>
    </location>
</feature>
<comment type="caution">
    <text evidence="1">The sequence shown here is derived from an EMBL/GenBank/DDBJ whole genome shotgun (WGS) entry which is preliminary data.</text>
</comment>
<sequence length="250" mass="28016">SESGMYSDLLLRQGRGFPLYRPEPQKNLPDQYQLTGVAIGDVGTVTVEGEFDFFFNIYLPANDPINIDAPEDFVPLSARPSRRDIMGLSYESQLHAHSFMHSSTVGGEFVFECSGPNGAVLALPHGAHLEKLKNVASMRHYAAKNAESWYKYARETRGRELGNSGLLLIAGYEKARSWGMATFHDLSLQHKFQLSFKPTTNAKSGHKYRWQGPYCCHKQADSPSADETPLNQTTFIHAFAISLAENIWKR</sequence>
<feature type="non-terminal residue" evidence="1">
    <location>
        <position position="1"/>
    </location>
</feature>
<dbReference type="Proteomes" id="UP001218218">
    <property type="component" value="Unassembled WGS sequence"/>
</dbReference>
<keyword evidence="2" id="KW-1185">Reference proteome</keyword>
<organism evidence="1 2">
    <name type="scientific">Mycena albidolilacea</name>
    <dbReference type="NCBI Taxonomy" id="1033008"/>
    <lineage>
        <taxon>Eukaryota</taxon>
        <taxon>Fungi</taxon>
        <taxon>Dikarya</taxon>
        <taxon>Basidiomycota</taxon>
        <taxon>Agaricomycotina</taxon>
        <taxon>Agaricomycetes</taxon>
        <taxon>Agaricomycetidae</taxon>
        <taxon>Agaricales</taxon>
        <taxon>Marasmiineae</taxon>
        <taxon>Mycenaceae</taxon>
        <taxon>Mycena</taxon>
    </lineage>
</organism>
<name>A0AAD6Z1L4_9AGAR</name>
<accession>A0AAD6Z1L4</accession>
<evidence type="ECO:0000313" key="2">
    <source>
        <dbReference type="Proteomes" id="UP001218218"/>
    </source>
</evidence>